<dbReference type="GO" id="GO:0019829">
    <property type="term" value="F:ATPase-coupled monoatomic cation transmembrane transporter activity"/>
    <property type="evidence" value="ECO:0007669"/>
    <property type="project" value="TreeGrafter"/>
</dbReference>
<organism evidence="12">
    <name type="scientific">Cyprideis torosa</name>
    <dbReference type="NCBI Taxonomy" id="163714"/>
    <lineage>
        <taxon>Eukaryota</taxon>
        <taxon>Metazoa</taxon>
        <taxon>Ecdysozoa</taxon>
        <taxon>Arthropoda</taxon>
        <taxon>Crustacea</taxon>
        <taxon>Oligostraca</taxon>
        <taxon>Ostracoda</taxon>
        <taxon>Podocopa</taxon>
        <taxon>Podocopida</taxon>
        <taxon>Cytherocopina</taxon>
        <taxon>Cytheroidea</taxon>
        <taxon>Cytherideidae</taxon>
        <taxon>Cyprideis</taxon>
    </lineage>
</organism>
<dbReference type="InterPro" id="IPR001757">
    <property type="entry name" value="P_typ_ATPase"/>
</dbReference>
<keyword evidence="4" id="KW-0812">Transmembrane</keyword>
<feature type="non-terminal residue" evidence="12">
    <location>
        <position position="1"/>
    </location>
</feature>
<evidence type="ECO:0000256" key="2">
    <source>
        <dbReference type="ARBA" id="ARBA00006000"/>
    </source>
</evidence>
<keyword evidence="10" id="KW-1133">Transmembrane helix</keyword>
<dbReference type="PANTHER" id="PTHR45630">
    <property type="entry name" value="CATION-TRANSPORTING ATPASE-RELATED"/>
    <property type="match status" value="1"/>
</dbReference>
<keyword evidence="9" id="KW-1278">Translocase</keyword>
<evidence type="ECO:0000256" key="4">
    <source>
        <dbReference type="ARBA" id="ARBA00022692"/>
    </source>
</evidence>
<evidence type="ECO:0000256" key="6">
    <source>
        <dbReference type="ARBA" id="ARBA00022741"/>
    </source>
</evidence>
<keyword evidence="8" id="KW-0460">Magnesium</keyword>
<keyword evidence="11" id="KW-0472">Membrane</keyword>
<keyword evidence="5" id="KW-0479">Metal-binding</keyword>
<proteinExistence type="inferred from homology"/>
<dbReference type="PROSITE" id="PS00154">
    <property type="entry name" value="ATPASE_E1_E2"/>
    <property type="match status" value="1"/>
</dbReference>
<feature type="non-terminal residue" evidence="12">
    <location>
        <position position="193"/>
    </location>
</feature>
<evidence type="ECO:0000256" key="1">
    <source>
        <dbReference type="ARBA" id="ARBA00004141"/>
    </source>
</evidence>
<evidence type="ECO:0000256" key="7">
    <source>
        <dbReference type="ARBA" id="ARBA00022840"/>
    </source>
</evidence>
<dbReference type="InterPro" id="IPR006544">
    <property type="entry name" value="P-type_TPase_V"/>
</dbReference>
<keyword evidence="7" id="KW-0067">ATP-binding</keyword>
<dbReference type="GO" id="GO:0015203">
    <property type="term" value="F:polyamine transmembrane transporter activity"/>
    <property type="evidence" value="ECO:0007669"/>
    <property type="project" value="TreeGrafter"/>
</dbReference>
<dbReference type="AlphaFoldDB" id="A0A7R8WNN9"/>
<evidence type="ECO:0000256" key="8">
    <source>
        <dbReference type="ARBA" id="ARBA00022842"/>
    </source>
</evidence>
<dbReference type="InterPro" id="IPR023298">
    <property type="entry name" value="ATPase_P-typ_TM_dom_sf"/>
</dbReference>
<evidence type="ECO:0000256" key="9">
    <source>
        <dbReference type="ARBA" id="ARBA00022967"/>
    </source>
</evidence>
<dbReference type="EMBL" id="OB671663">
    <property type="protein sequence ID" value="CAD7235196.1"/>
    <property type="molecule type" value="Genomic_DNA"/>
</dbReference>
<comment type="subcellular location">
    <subcellularLocation>
        <location evidence="1">Membrane</location>
        <topology evidence="1">Multi-pass membrane protein</topology>
    </subcellularLocation>
</comment>
<protein>
    <submittedName>
        <fullName evidence="12">Uncharacterized protein</fullName>
    </submittedName>
</protein>
<comment type="similarity">
    <text evidence="2">Belongs to the cation transport ATPase (P-type) (TC 3.A.3) family. Type V subfamily.</text>
</comment>
<accession>A0A7R8WNN9</accession>
<dbReference type="InterPro" id="IPR023214">
    <property type="entry name" value="HAD_sf"/>
</dbReference>
<dbReference type="PANTHER" id="PTHR45630:SF8">
    <property type="entry name" value="CATION-TRANSPORTING ATPASE"/>
    <property type="match status" value="1"/>
</dbReference>
<reference evidence="12" key="1">
    <citation type="submission" date="2020-11" db="EMBL/GenBank/DDBJ databases">
        <authorList>
            <person name="Tran Van P."/>
        </authorList>
    </citation>
    <scope>NUCLEOTIDE SEQUENCE</scope>
</reference>
<evidence type="ECO:0000256" key="11">
    <source>
        <dbReference type="ARBA" id="ARBA00023136"/>
    </source>
</evidence>
<dbReference type="GO" id="GO:0046872">
    <property type="term" value="F:metal ion binding"/>
    <property type="evidence" value="ECO:0007669"/>
    <property type="project" value="UniProtKB-KW"/>
</dbReference>
<dbReference type="SUPFAM" id="SSF81665">
    <property type="entry name" value="Calcium ATPase, transmembrane domain M"/>
    <property type="match status" value="1"/>
</dbReference>
<dbReference type="GO" id="GO:0140358">
    <property type="term" value="F:P-type transmembrane transporter activity"/>
    <property type="evidence" value="ECO:0007669"/>
    <property type="project" value="InterPro"/>
</dbReference>
<name>A0A7R8WNN9_9CRUS</name>
<dbReference type="Gene3D" id="3.40.50.1000">
    <property type="entry name" value="HAD superfamily/HAD-like"/>
    <property type="match status" value="1"/>
</dbReference>
<dbReference type="GO" id="GO:0006874">
    <property type="term" value="P:intracellular calcium ion homeostasis"/>
    <property type="evidence" value="ECO:0007669"/>
    <property type="project" value="TreeGrafter"/>
</dbReference>
<evidence type="ECO:0000256" key="5">
    <source>
        <dbReference type="ARBA" id="ARBA00022723"/>
    </source>
</evidence>
<dbReference type="GO" id="GO:0016020">
    <property type="term" value="C:membrane"/>
    <property type="evidence" value="ECO:0007669"/>
    <property type="project" value="UniProtKB-SubCell"/>
</dbReference>
<dbReference type="Gene3D" id="1.20.1110.10">
    <property type="entry name" value="Calcium-transporting ATPase, transmembrane domain"/>
    <property type="match status" value="1"/>
</dbReference>
<gene>
    <name evidence="12" type="ORF">CTOB1V02_LOCUS13012</name>
</gene>
<dbReference type="OrthoDB" id="48943at2759"/>
<dbReference type="GO" id="GO:0005524">
    <property type="term" value="F:ATP binding"/>
    <property type="evidence" value="ECO:0007669"/>
    <property type="project" value="UniProtKB-KW"/>
</dbReference>
<dbReference type="NCBIfam" id="TIGR01494">
    <property type="entry name" value="ATPase_P-type"/>
    <property type="match status" value="1"/>
</dbReference>
<dbReference type="Gene3D" id="2.70.150.10">
    <property type="entry name" value="Calcium-transporting ATPase, cytoplasmic transduction domain A"/>
    <property type="match status" value="1"/>
</dbReference>
<evidence type="ECO:0000256" key="3">
    <source>
        <dbReference type="ARBA" id="ARBA00022553"/>
    </source>
</evidence>
<dbReference type="FunFam" id="1.20.1110.10:FF:000023">
    <property type="entry name" value="Cation-transporting ATPase"/>
    <property type="match status" value="1"/>
</dbReference>
<sequence>PPGESVPVTKTPLPPRPRGLSFDSDAHARHTLFCGTRVIQTRFYEGERVLALVVNTGYATAKGKLVRAIMFPHPVDFKFSTDAYRFILVLAAIAAVGFVYTVVTKYLRGVSPGDIALDSLDLLTIVVPPALPAAMTVGIVVAAQRLKDKKIFCISPRAINISGLINCVCFDKTGTLTEDGMDMWGVVPVTPPL</sequence>
<keyword evidence="6" id="KW-0547">Nucleotide-binding</keyword>
<keyword evidence="3" id="KW-0597">Phosphoprotein</keyword>
<dbReference type="InterPro" id="IPR018303">
    <property type="entry name" value="ATPase_P-typ_P_site"/>
</dbReference>
<dbReference type="GO" id="GO:0016887">
    <property type="term" value="F:ATP hydrolysis activity"/>
    <property type="evidence" value="ECO:0007669"/>
    <property type="project" value="InterPro"/>
</dbReference>
<evidence type="ECO:0000256" key="10">
    <source>
        <dbReference type="ARBA" id="ARBA00022989"/>
    </source>
</evidence>
<evidence type="ECO:0000313" key="12">
    <source>
        <dbReference type="EMBL" id="CAD7235196.1"/>
    </source>
</evidence>